<dbReference type="EMBL" id="BBJM01000035">
    <property type="protein sequence ID" value="GAK48527.1"/>
    <property type="molecule type" value="Genomic_DNA"/>
</dbReference>
<keyword evidence="1" id="KW-1133">Transmembrane helix</keyword>
<dbReference type="OrthoDB" id="9762778at2"/>
<dbReference type="Proteomes" id="UP000028700">
    <property type="component" value="Unassembled WGS sequence"/>
</dbReference>
<accession>A0A081BKF9</accession>
<keyword evidence="3" id="KW-0547">Nucleotide-binding</keyword>
<keyword evidence="1" id="KW-0812">Transmembrane</keyword>
<protein>
    <submittedName>
        <fullName evidence="3">Peptide ABC transporter ATP-binding protein, partial</fullName>
    </submittedName>
</protein>
<evidence type="ECO:0000313" key="4">
    <source>
        <dbReference type="Proteomes" id="UP000028700"/>
    </source>
</evidence>
<keyword evidence="1" id="KW-0472">Membrane</keyword>
<dbReference type="RefSeq" id="WP_034529236.1">
    <property type="nucleotide sequence ID" value="NZ_BBJM01000035.1"/>
</dbReference>
<name>A0A081BKF9_9LACO</name>
<proteinExistence type="predicted"/>
<dbReference type="GO" id="GO:0008233">
    <property type="term" value="F:peptidase activity"/>
    <property type="evidence" value="ECO:0007669"/>
    <property type="project" value="InterPro"/>
</dbReference>
<evidence type="ECO:0000313" key="3">
    <source>
        <dbReference type="EMBL" id="GAK48527.1"/>
    </source>
</evidence>
<reference evidence="3" key="1">
    <citation type="journal article" date="2014" name="Genome Announc.">
        <title>Draft Genome Sequence of Lactobacillus oryzae Strain SG293T.</title>
        <authorList>
            <person name="Tanizawa Y."/>
            <person name="Fujisawa T."/>
            <person name="Mochizuki T."/>
            <person name="Kaminuma E."/>
            <person name="Nakamura Y."/>
            <person name="Tohno M."/>
        </authorList>
    </citation>
    <scope>NUCLEOTIDE SEQUENCE [LARGE SCALE GENOMIC DNA]</scope>
    <source>
        <strain evidence="3">SG293</strain>
    </source>
</reference>
<sequence>MQSAKNKKDYLVVADPDPTVKIKKVKKEDFAKEWSGVVLFIAPAPNFRPKDEKSTGLLSFVPLLLRQRKLITNIVIAALLVTIINILGSYLKVES</sequence>
<organism evidence="3 4">
    <name type="scientific">Secundilactobacillus oryzae JCM 18671</name>
    <dbReference type="NCBI Taxonomy" id="1291743"/>
    <lineage>
        <taxon>Bacteria</taxon>
        <taxon>Bacillati</taxon>
        <taxon>Bacillota</taxon>
        <taxon>Bacilli</taxon>
        <taxon>Lactobacillales</taxon>
        <taxon>Lactobacillaceae</taxon>
        <taxon>Secundilactobacillus</taxon>
    </lineage>
</organism>
<dbReference type="AlphaFoldDB" id="A0A081BKF9"/>
<keyword evidence="3" id="KW-0067">ATP-binding</keyword>
<dbReference type="eggNOG" id="COG2274">
    <property type="taxonomic scope" value="Bacteria"/>
</dbReference>
<dbReference type="Pfam" id="PF03412">
    <property type="entry name" value="Peptidase_C39"/>
    <property type="match status" value="1"/>
</dbReference>
<dbReference type="GO" id="GO:0006508">
    <property type="term" value="P:proteolysis"/>
    <property type="evidence" value="ECO:0007669"/>
    <property type="project" value="InterPro"/>
</dbReference>
<comment type="caution">
    <text evidence="3">The sequence shown here is derived from an EMBL/GenBank/DDBJ whole genome shotgun (WGS) entry which is preliminary data.</text>
</comment>
<feature type="domain" description="Peptidase C39" evidence="2">
    <location>
        <begin position="5"/>
        <end position="45"/>
    </location>
</feature>
<dbReference type="GO" id="GO:0016020">
    <property type="term" value="C:membrane"/>
    <property type="evidence" value="ECO:0007669"/>
    <property type="project" value="InterPro"/>
</dbReference>
<dbReference type="InterPro" id="IPR005074">
    <property type="entry name" value="Peptidase_C39"/>
</dbReference>
<dbReference type="STRING" id="1291743.LOSG293_350160"/>
<evidence type="ECO:0000256" key="1">
    <source>
        <dbReference type="SAM" id="Phobius"/>
    </source>
</evidence>
<feature type="transmembrane region" description="Helical" evidence="1">
    <location>
        <begin position="70"/>
        <end position="91"/>
    </location>
</feature>
<dbReference type="Gene3D" id="3.90.70.10">
    <property type="entry name" value="Cysteine proteinases"/>
    <property type="match status" value="1"/>
</dbReference>
<dbReference type="GO" id="GO:0005524">
    <property type="term" value="F:ATP binding"/>
    <property type="evidence" value="ECO:0007669"/>
    <property type="project" value="UniProtKB-KW"/>
</dbReference>
<keyword evidence="4" id="KW-1185">Reference proteome</keyword>
<gene>
    <name evidence="3" type="ORF">LOSG293_350160</name>
</gene>
<evidence type="ECO:0000259" key="2">
    <source>
        <dbReference type="Pfam" id="PF03412"/>
    </source>
</evidence>